<dbReference type="EMBL" id="JAJSOF020000037">
    <property type="protein sequence ID" value="KAJ4428232.1"/>
    <property type="molecule type" value="Genomic_DNA"/>
</dbReference>
<dbReference type="InterPro" id="IPR032135">
    <property type="entry name" value="DUF4817"/>
</dbReference>
<gene>
    <name evidence="2" type="ORF">ANN_24249</name>
</gene>
<reference evidence="2 3" key="1">
    <citation type="journal article" date="2022" name="Allergy">
        <title>Genome assembly and annotation of Periplaneta americana reveal a comprehensive cockroach allergen profile.</title>
        <authorList>
            <person name="Wang L."/>
            <person name="Xiong Q."/>
            <person name="Saelim N."/>
            <person name="Wang L."/>
            <person name="Nong W."/>
            <person name="Wan A.T."/>
            <person name="Shi M."/>
            <person name="Liu X."/>
            <person name="Cao Q."/>
            <person name="Hui J.H.L."/>
            <person name="Sookrung N."/>
            <person name="Leung T.F."/>
            <person name="Tungtrongchitr A."/>
            <person name="Tsui S.K.W."/>
        </authorList>
    </citation>
    <scope>NUCLEOTIDE SEQUENCE [LARGE SCALE GENOMIC DNA]</scope>
    <source>
        <strain evidence="2">PWHHKU_190912</strain>
    </source>
</reference>
<comment type="caution">
    <text evidence="2">The sequence shown here is derived from an EMBL/GenBank/DDBJ whole genome shotgun (WGS) entry which is preliminary data.</text>
</comment>
<keyword evidence="3" id="KW-1185">Reference proteome</keyword>
<evidence type="ECO:0000313" key="2">
    <source>
        <dbReference type="EMBL" id="KAJ4428232.1"/>
    </source>
</evidence>
<sequence length="123" mass="14315">MRKIVFKVYYYFKNVDEQNAAGHLDAGCNVANMQETTVEACDVGLRTVQRILLAKERGRLRFIAKPDEQRGFAVKSYYLNGQCAQAAFRNFFLHFYLCRHDPVPFSHVIEIWIRNLEETGHIS</sequence>
<proteinExistence type="predicted"/>
<protein>
    <recommendedName>
        <fullName evidence="1">DUF4817 domain-containing protein</fullName>
    </recommendedName>
</protein>
<organism evidence="2 3">
    <name type="scientific">Periplaneta americana</name>
    <name type="common">American cockroach</name>
    <name type="synonym">Blatta americana</name>
    <dbReference type="NCBI Taxonomy" id="6978"/>
    <lineage>
        <taxon>Eukaryota</taxon>
        <taxon>Metazoa</taxon>
        <taxon>Ecdysozoa</taxon>
        <taxon>Arthropoda</taxon>
        <taxon>Hexapoda</taxon>
        <taxon>Insecta</taxon>
        <taxon>Pterygota</taxon>
        <taxon>Neoptera</taxon>
        <taxon>Polyneoptera</taxon>
        <taxon>Dictyoptera</taxon>
        <taxon>Blattodea</taxon>
        <taxon>Blattoidea</taxon>
        <taxon>Blattidae</taxon>
        <taxon>Blattinae</taxon>
        <taxon>Periplaneta</taxon>
    </lineage>
</organism>
<feature type="domain" description="DUF4817" evidence="1">
    <location>
        <begin position="68"/>
        <end position="122"/>
    </location>
</feature>
<dbReference type="Proteomes" id="UP001148838">
    <property type="component" value="Unassembled WGS sequence"/>
</dbReference>
<accession>A0ABQ8S2L6</accession>
<evidence type="ECO:0000313" key="3">
    <source>
        <dbReference type="Proteomes" id="UP001148838"/>
    </source>
</evidence>
<dbReference type="Pfam" id="PF16087">
    <property type="entry name" value="DUF4817"/>
    <property type="match status" value="1"/>
</dbReference>
<name>A0ABQ8S2L6_PERAM</name>
<evidence type="ECO:0000259" key="1">
    <source>
        <dbReference type="Pfam" id="PF16087"/>
    </source>
</evidence>